<gene>
    <name evidence="1" type="ORF">RM550_04430</name>
</gene>
<evidence type="ECO:0000313" key="2">
    <source>
        <dbReference type="Proteomes" id="UP001180551"/>
    </source>
</evidence>
<dbReference type="RefSeq" id="WP_311622407.1">
    <property type="nucleotide sequence ID" value="NZ_JAVRFE010000004.1"/>
</dbReference>
<name>A0ABU2T1P2_9ACTN</name>
<proteinExistence type="predicted"/>
<dbReference type="EMBL" id="JAVRFE010000004">
    <property type="protein sequence ID" value="MDT0454990.1"/>
    <property type="molecule type" value="Genomic_DNA"/>
</dbReference>
<evidence type="ECO:0000313" key="1">
    <source>
        <dbReference type="EMBL" id="MDT0454990.1"/>
    </source>
</evidence>
<accession>A0ABU2T1P2</accession>
<reference evidence="1" key="1">
    <citation type="submission" date="2024-05" db="EMBL/GenBank/DDBJ databases">
        <title>30 novel species of actinomycetes from the DSMZ collection.</title>
        <authorList>
            <person name="Nouioui I."/>
        </authorList>
    </citation>
    <scope>NUCLEOTIDE SEQUENCE</scope>
    <source>
        <strain evidence="1">DSM 41527</strain>
    </source>
</reference>
<organism evidence="1 2">
    <name type="scientific">Streptomyces mooreae</name>
    <dbReference type="NCBI Taxonomy" id="3075523"/>
    <lineage>
        <taxon>Bacteria</taxon>
        <taxon>Bacillati</taxon>
        <taxon>Actinomycetota</taxon>
        <taxon>Actinomycetes</taxon>
        <taxon>Kitasatosporales</taxon>
        <taxon>Streptomycetaceae</taxon>
        <taxon>Streptomyces</taxon>
    </lineage>
</organism>
<protein>
    <recommendedName>
        <fullName evidence="3">SMI1/KNR4 family protein</fullName>
    </recommendedName>
</protein>
<dbReference type="Proteomes" id="UP001180551">
    <property type="component" value="Unassembled WGS sequence"/>
</dbReference>
<evidence type="ECO:0008006" key="3">
    <source>
        <dbReference type="Google" id="ProtNLM"/>
    </source>
</evidence>
<sequence>MVQLQRRQELQVRVEYHSFALQESDDASLSLPYPDGSEFGKYLNVFPGRLDFYSAGHTHTAAVTVEVWDGPPAGWSEADWEEQEEGVLETAEGELAVWGMERSDDIVLLGDAGGLWRVRVGSAGRAVVGQLTEDVGVVHGVERWLMQFWPEQA</sequence>
<keyword evidence="2" id="KW-1185">Reference proteome</keyword>
<comment type="caution">
    <text evidence="1">The sequence shown here is derived from an EMBL/GenBank/DDBJ whole genome shotgun (WGS) entry which is preliminary data.</text>
</comment>